<protein>
    <submittedName>
        <fullName evidence="2">Uncharacterized protein</fullName>
    </submittedName>
</protein>
<keyword evidence="1" id="KW-0175">Coiled coil</keyword>
<feature type="coiled-coil region" evidence="1">
    <location>
        <begin position="28"/>
        <end position="58"/>
    </location>
</feature>
<reference evidence="2" key="1">
    <citation type="submission" date="2021-01" db="EMBL/GenBank/DDBJ databases">
        <title>Phytophthora aleatoria, a newly-described species from Pinus radiata is distinct from Phytophthora cactorum isolates based on comparative genomics.</title>
        <authorList>
            <person name="Mcdougal R."/>
            <person name="Panda P."/>
            <person name="Williams N."/>
            <person name="Studholme D.J."/>
        </authorList>
    </citation>
    <scope>NUCLEOTIDE SEQUENCE</scope>
    <source>
        <strain evidence="2">NZFS 4037</strain>
    </source>
</reference>
<evidence type="ECO:0000313" key="3">
    <source>
        <dbReference type="Proteomes" id="UP000709295"/>
    </source>
</evidence>
<accession>A0A8J5MDP8</accession>
<dbReference type="EMBL" id="JAENGY010001498">
    <property type="protein sequence ID" value="KAG6948850.1"/>
    <property type="molecule type" value="Genomic_DNA"/>
</dbReference>
<gene>
    <name evidence="2" type="ORF">JG688_00014906</name>
</gene>
<organism evidence="2 3">
    <name type="scientific">Phytophthora aleatoria</name>
    <dbReference type="NCBI Taxonomy" id="2496075"/>
    <lineage>
        <taxon>Eukaryota</taxon>
        <taxon>Sar</taxon>
        <taxon>Stramenopiles</taxon>
        <taxon>Oomycota</taxon>
        <taxon>Peronosporomycetes</taxon>
        <taxon>Peronosporales</taxon>
        <taxon>Peronosporaceae</taxon>
        <taxon>Phytophthora</taxon>
    </lineage>
</organism>
<name>A0A8J5MDP8_9STRA</name>
<evidence type="ECO:0000256" key="1">
    <source>
        <dbReference type="SAM" id="Coils"/>
    </source>
</evidence>
<sequence length="94" mass="10403">MDAEVVGDGNSQRQKASSMLLWSRLSELEGLQRKLTKMEDLLVELVELQQDIAAFVGENLSEAVTTAMEGTELRQHVGIPFLTVLSNVVRGNEM</sequence>
<evidence type="ECO:0000313" key="2">
    <source>
        <dbReference type="EMBL" id="KAG6948850.1"/>
    </source>
</evidence>
<dbReference type="AlphaFoldDB" id="A0A8J5MDP8"/>
<keyword evidence="3" id="KW-1185">Reference proteome</keyword>
<dbReference type="Proteomes" id="UP000709295">
    <property type="component" value="Unassembled WGS sequence"/>
</dbReference>
<comment type="caution">
    <text evidence="2">The sequence shown here is derived from an EMBL/GenBank/DDBJ whole genome shotgun (WGS) entry which is preliminary data.</text>
</comment>
<proteinExistence type="predicted"/>